<name>A0A2C9VFC5_MANES</name>
<sequence>MHLFFEPKVCVIKGDSFAILAPLLEDCQWKDAICRIVDGSGSYCDLALMAAAPRKGKTPLEICLQLSILLIRCVCFFLRSCCRRGKEGNFEGLYTAVRFFHR</sequence>
<evidence type="ECO:0000313" key="1">
    <source>
        <dbReference type="EMBL" id="OAY43978.1"/>
    </source>
</evidence>
<dbReference type="AlphaFoldDB" id="A0A2C9VFC5"/>
<proteinExistence type="predicted"/>
<reference evidence="1" key="1">
    <citation type="submission" date="2016-02" db="EMBL/GenBank/DDBJ databases">
        <title>WGS assembly of Manihot esculenta.</title>
        <authorList>
            <person name="Bredeson J.V."/>
            <person name="Prochnik S.E."/>
            <person name="Lyons J.B."/>
            <person name="Schmutz J."/>
            <person name="Grimwood J."/>
            <person name="Vrebalov J."/>
            <person name="Bart R.S."/>
            <person name="Amuge T."/>
            <person name="Ferguson M.E."/>
            <person name="Green R."/>
            <person name="Putnam N."/>
            <person name="Stites J."/>
            <person name="Rounsley S."/>
            <person name="Rokhsar D.S."/>
        </authorList>
    </citation>
    <scope>NUCLEOTIDE SEQUENCE [LARGE SCALE GENOMIC DNA]</scope>
    <source>
        <tissue evidence="1">Leaf</tissue>
    </source>
</reference>
<gene>
    <name evidence="1" type="ORF">MANES_08G112900</name>
</gene>
<organism evidence="1">
    <name type="scientific">Manihot esculenta</name>
    <name type="common">Cassava</name>
    <name type="synonym">Jatropha manihot</name>
    <dbReference type="NCBI Taxonomy" id="3983"/>
    <lineage>
        <taxon>Eukaryota</taxon>
        <taxon>Viridiplantae</taxon>
        <taxon>Streptophyta</taxon>
        <taxon>Embryophyta</taxon>
        <taxon>Tracheophyta</taxon>
        <taxon>Spermatophyta</taxon>
        <taxon>Magnoliopsida</taxon>
        <taxon>eudicotyledons</taxon>
        <taxon>Gunneridae</taxon>
        <taxon>Pentapetalae</taxon>
        <taxon>rosids</taxon>
        <taxon>fabids</taxon>
        <taxon>Malpighiales</taxon>
        <taxon>Euphorbiaceae</taxon>
        <taxon>Crotonoideae</taxon>
        <taxon>Manihoteae</taxon>
        <taxon>Manihot</taxon>
    </lineage>
</organism>
<protein>
    <submittedName>
        <fullName evidence="1">Uncharacterized protein</fullName>
    </submittedName>
</protein>
<dbReference type="EMBL" id="CM004394">
    <property type="protein sequence ID" value="OAY43978.1"/>
    <property type="molecule type" value="Genomic_DNA"/>
</dbReference>
<accession>A0A2C9VFC5</accession>